<keyword evidence="2" id="KW-1185">Reference proteome</keyword>
<dbReference type="Proteomes" id="UP000290289">
    <property type="component" value="Chromosome 6"/>
</dbReference>
<organism evidence="1 2">
    <name type="scientific">Malus domestica</name>
    <name type="common">Apple</name>
    <name type="synonym">Pyrus malus</name>
    <dbReference type="NCBI Taxonomy" id="3750"/>
    <lineage>
        <taxon>Eukaryota</taxon>
        <taxon>Viridiplantae</taxon>
        <taxon>Streptophyta</taxon>
        <taxon>Embryophyta</taxon>
        <taxon>Tracheophyta</taxon>
        <taxon>Spermatophyta</taxon>
        <taxon>Magnoliopsida</taxon>
        <taxon>eudicotyledons</taxon>
        <taxon>Gunneridae</taxon>
        <taxon>Pentapetalae</taxon>
        <taxon>rosids</taxon>
        <taxon>fabids</taxon>
        <taxon>Rosales</taxon>
        <taxon>Rosaceae</taxon>
        <taxon>Amygdaloideae</taxon>
        <taxon>Maleae</taxon>
        <taxon>Malus</taxon>
    </lineage>
</organism>
<gene>
    <name evidence="1" type="ORF">DVH24_007905</name>
</gene>
<name>A0A498JK63_MALDO</name>
<comment type="caution">
    <text evidence="1">The sequence shown here is derived from an EMBL/GenBank/DDBJ whole genome shotgun (WGS) entry which is preliminary data.</text>
</comment>
<reference evidence="1 2" key="1">
    <citation type="submission" date="2018-10" db="EMBL/GenBank/DDBJ databases">
        <title>A high-quality apple genome assembly.</title>
        <authorList>
            <person name="Hu J."/>
        </authorList>
    </citation>
    <scope>NUCLEOTIDE SEQUENCE [LARGE SCALE GENOMIC DNA]</scope>
    <source>
        <strain evidence="2">cv. HFTH1</strain>
        <tissue evidence="1">Young leaf</tissue>
    </source>
</reference>
<dbReference type="AlphaFoldDB" id="A0A498JK63"/>
<evidence type="ECO:0000313" key="2">
    <source>
        <dbReference type="Proteomes" id="UP000290289"/>
    </source>
</evidence>
<evidence type="ECO:0000313" key="1">
    <source>
        <dbReference type="EMBL" id="RXH95405.1"/>
    </source>
</evidence>
<accession>A0A498JK63</accession>
<sequence>MSLVIIYVHRNLHVYSYDMPICYFSPATFRDFDNHYYFTAWHSLIWNSYIIDVPWQDRNWFKAIMVVDGEWEGDTDQVRVRSTPVVDPQLSNELEDIGVYRP</sequence>
<dbReference type="EMBL" id="RDQH01000332">
    <property type="protein sequence ID" value="RXH95405.1"/>
    <property type="molecule type" value="Genomic_DNA"/>
</dbReference>
<protein>
    <submittedName>
        <fullName evidence="1">Uncharacterized protein</fullName>
    </submittedName>
</protein>
<proteinExistence type="predicted"/>